<keyword evidence="3" id="KW-1185">Reference proteome</keyword>
<reference evidence="2 3" key="1">
    <citation type="submission" date="2023-10" db="EMBL/GenBank/DDBJ databases">
        <title>Screening of Alkalihalobacillus lindianensis BZ-TG-R113 and Its Alleviation of Salt Stress on Rapeseed Growth.</title>
        <authorList>
            <person name="Zhao B."/>
            <person name="Guo T."/>
        </authorList>
    </citation>
    <scope>NUCLEOTIDE SEQUENCE [LARGE SCALE GENOMIC DNA]</scope>
    <source>
        <strain evidence="2 3">BZ-TG-R113</strain>
    </source>
</reference>
<feature type="compositionally biased region" description="Basic and acidic residues" evidence="1">
    <location>
        <begin position="1"/>
        <end position="12"/>
    </location>
</feature>
<dbReference type="RefSeq" id="WP_317124334.1">
    <property type="nucleotide sequence ID" value="NZ_JAWJBA010000695.1"/>
</dbReference>
<evidence type="ECO:0000256" key="1">
    <source>
        <dbReference type="SAM" id="MobiDB-lite"/>
    </source>
</evidence>
<feature type="non-terminal residue" evidence="2">
    <location>
        <position position="84"/>
    </location>
</feature>
<evidence type="ECO:0000313" key="2">
    <source>
        <dbReference type="EMBL" id="MDV2687406.1"/>
    </source>
</evidence>
<comment type="caution">
    <text evidence="2">The sequence shown here is derived from an EMBL/GenBank/DDBJ whole genome shotgun (WGS) entry which is preliminary data.</text>
</comment>
<name>A0ABU3XHR2_9BACI</name>
<evidence type="ECO:0000313" key="3">
    <source>
        <dbReference type="Proteomes" id="UP001287282"/>
    </source>
</evidence>
<dbReference type="Proteomes" id="UP001287282">
    <property type="component" value="Unassembled WGS sequence"/>
</dbReference>
<accession>A0ABU3XHR2</accession>
<protein>
    <submittedName>
        <fullName evidence="2">Uncharacterized protein</fullName>
    </submittedName>
</protein>
<proteinExistence type="predicted"/>
<gene>
    <name evidence="2" type="ORF">RYX56_23960</name>
</gene>
<feature type="region of interest" description="Disordered" evidence="1">
    <location>
        <begin position="1"/>
        <end position="31"/>
    </location>
</feature>
<organism evidence="2 3">
    <name type="scientific">Alkalihalophilus lindianensis</name>
    <dbReference type="NCBI Taxonomy" id="1630542"/>
    <lineage>
        <taxon>Bacteria</taxon>
        <taxon>Bacillati</taxon>
        <taxon>Bacillota</taxon>
        <taxon>Bacilli</taxon>
        <taxon>Bacillales</taxon>
        <taxon>Bacillaceae</taxon>
        <taxon>Alkalihalophilus</taxon>
    </lineage>
</organism>
<sequence>HDDDARAQHLDTDSGGALVPAASGTERGGETDDLAARWPVIGEDLQPVAPECLPERRVLATGQPVRGTILGIVHPSGSVRWYRV</sequence>
<dbReference type="EMBL" id="JAWJBA010000695">
    <property type="protein sequence ID" value="MDV2687406.1"/>
    <property type="molecule type" value="Genomic_DNA"/>
</dbReference>
<feature type="non-terminal residue" evidence="2">
    <location>
        <position position="1"/>
    </location>
</feature>